<dbReference type="InterPro" id="IPR009051">
    <property type="entry name" value="Helical_ferredxn"/>
</dbReference>
<dbReference type="SUPFAM" id="SSF46548">
    <property type="entry name" value="alpha-helical ferredoxin"/>
    <property type="match status" value="1"/>
</dbReference>
<dbReference type="Gene3D" id="3.30.390.50">
    <property type="entry name" value="CO dehydrogenase flavoprotein, C-terminal domain"/>
    <property type="match status" value="1"/>
</dbReference>
<dbReference type="InterPro" id="IPR016166">
    <property type="entry name" value="FAD-bd_PCMH"/>
</dbReference>
<dbReference type="Gene3D" id="3.30.43.10">
    <property type="entry name" value="Uridine Diphospho-n-acetylenolpyruvylglucosamine Reductase, domain 2"/>
    <property type="match status" value="1"/>
</dbReference>
<dbReference type="Pfam" id="PF14691">
    <property type="entry name" value="Fer4_20"/>
    <property type="match status" value="1"/>
</dbReference>
<dbReference type="InterPro" id="IPR036318">
    <property type="entry name" value="FAD-bd_PCMH-like_sf"/>
</dbReference>
<evidence type="ECO:0000313" key="4">
    <source>
        <dbReference type="EMBL" id="SHH62890.1"/>
    </source>
</evidence>
<dbReference type="InterPro" id="IPR016167">
    <property type="entry name" value="FAD-bd_PCMH_sub1"/>
</dbReference>
<dbReference type="STRING" id="1123282.SAMN02745823_00545"/>
<dbReference type="Pfam" id="PF03450">
    <property type="entry name" value="CO_deh_flav_C"/>
    <property type="match status" value="1"/>
</dbReference>
<evidence type="ECO:0000313" key="5">
    <source>
        <dbReference type="Proteomes" id="UP000183995"/>
    </source>
</evidence>
<dbReference type="SUPFAM" id="SSF51971">
    <property type="entry name" value="Nucleotide-binding domain"/>
    <property type="match status" value="2"/>
</dbReference>
<dbReference type="InterPro" id="IPR002346">
    <property type="entry name" value="Mopterin_DH_FAD-bd"/>
</dbReference>
<evidence type="ECO:0000256" key="2">
    <source>
        <dbReference type="ARBA" id="ARBA00023002"/>
    </source>
</evidence>
<dbReference type="PROSITE" id="PS51387">
    <property type="entry name" value="FAD_PCMH"/>
    <property type="match status" value="1"/>
</dbReference>
<dbReference type="Pfam" id="PF07992">
    <property type="entry name" value="Pyr_redox_2"/>
    <property type="match status" value="1"/>
</dbReference>
<dbReference type="InterPro" id="IPR005107">
    <property type="entry name" value="CO_DH_flav_C"/>
</dbReference>
<dbReference type="InterPro" id="IPR036188">
    <property type="entry name" value="FAD/NAD-bd_sf"/>
</dbReference>
<organism evidence="4 5">
    <name type="scientific">Sporobacter termitidis DSM 10068</name>
    <dbReference type="NCBI Taxonomy" id="1123282"/>
    <lineage>
        <taxon>Bacteria</taxon>
        <taxon>Bacillati</taxon>
        <taxon>Bacillota</taxon>
        <taxon>Clostridia</taxon>
        <taxon>Eubacteriales</taxon>
        <taxon>Oscillospiraceae</taxon>
        <taxon>Sporobacter</taxon>
    </lineage>
</organism>
<dbReference type="InterPro" id="IPR016169">
    <property type="entry name" value="FAD-bd_PCMH_sub2"/>
</dbReference>
<dbReference type="InterPro" id="IPR028261">
    <property type="entry name" value="DPD_II"/>
</dbReference>
<dbReference type="PRINTS" id="PR00469">
    <property type="entry name" value="PNDRDTASEII"/>
</dbReference>
<dbReference type="SMART" id="SM01092">
    <property type="entry name" value="CO_deh_flav_C"/>
    <property type="match status" value="1"/>
</dbReference>
<protein>
    <submittedName>
        <fullName evidence="4">NADPH-dependent glutamate synthase beta chain</fullName>
    </submittedName>
</protein>
<keyword evidence="5" id="KW-1185">Reference proteome</keyword>
<sequence length="779" mass="83421">MKPFSHINATTLDEAVSVLHGGKSSLIAGGTDLLGTLKDNILPEYPATVVNLKSVPGLDYIREEGGTLKIGALARLADIAEDPAVTEKYTALAQAAKAVATPHLRDMGTIGGTISQLPRCWYFRKPDNRFPCLRKGGSECFAILGDNRYHSAFGGAKVCATPCTQKCPAGTDIPGYFEQLRAGSWDEAAEIILQVNPLPMLTGRVCAHFCQTGCNRNATDESVYIHGVERALGDYILENSDRFYAPPAAETGKSVAIVGSGPAGLSAAYYLRKAGSKVTVLDSKEEAGGMLMYAIPAYRLPKDIVRKYIRALEKMGVVFKLSTKVGETVMPEELERSFDSVLFATGTWKRPVVGLAGEELTVFGLDFLMEVNKWMEGKLGAEVFVMGGGNVAMDVAITAKRLGAKKVTLACLEPRDRMPASAEEVARAEEEGIIVMPSWGLSRVVEENGRVLGMELKRCTTVWDENGVFNPQYDDCDTTIVRAENILMAVGQKVDLSFLDEKYQMQLNRRGLIDVSGETAMTSRKGIFAAGDATTGPGTVIGAVATGHKAANGIKLYLGCGDFRDSGDGAGKTVVFDAEGVRNKTPLKLRELGAEQRRLDLEDSTTPTREEALAETRRCMNCGCHAVHPSDVAPALIALNARIVTNRRTIGAESFFEVKVAGNTVLDEDEIVTEIQVPAPAAGSKSVFMKFAFRKAIDFPVVNCAVVTGDSPRIALGAVATKPLRAAKAEKLIAGKTIDETLAEAAGAAAVEAATPLPATKYKVQIAKTLVKRALLSTI</sequence>
<dbReference type="RefSeq" id="WP_073076076.1">
    <property type="nucleotide sequence ID" value="NZ_FQXV01000001.1"/>
</dbReference>
<evidence type="ECO:0000256" key="1">
    <source>
        <dbReference type="ARBA" id="ARBA00022630"/>
    </source>
</evidence>
<dbReference type="Gene3D" id="3.30.465.10">
    <property type="match status" value="2"/>
</dbReference>
<feature type="domain" description="FAD-binding PCMH-type" evidence="3">
    <location>
        <begin position="1"/>
        <end position="198"/>
    </location>
</feature>
<dbReference type="GO" id="GO:0016491">
    <property type="term" value="F:oxidoreductase activity"/>
    <property type="evidence" value="ECO:0007669"/>
    <property type="project" value="UniProtKB-KW"/>
</dbReference>
<dbReference type="InterPro" id="IPR023753">
    <property type="entry name" value="FAD/NAD-binding_dom"/>
</dbReference>
<dbReference type="OrthoDB" id="9803192at2"/>
<dbReference type="Gene3D" id="3.50.50.60">
    <property type="entry name" value="FAD/NAD(P)-binding domain"/>
    <property type="match status" value="2"/>
</dbReference>
<name>A0A1M5UIZ2_9FIRM</name>
<dbReference type="GO" id="GO:0051536">
    <property type="term" value="F:iron-sulfur cluster binding"/>
    <property type="evidence" value="ECO:0007669"/>
    <property type="project" value="InterPro"/>
</dbReference>
<proteinExistence type="predicted"/>
<dbReference type="PANTHER" id="PTHR42783">
    <property type="entry name" value="GLUTAMATE SYNTHASE [NADPH] SMALL CHAIN"/>
    <property type="match status" value="1"/>
</dbReference>
<dbReference type="SUPFAM" id="SSF56176">
    <property type="entry name" value="FAD-binding/transporter-associated domain-like"/>
    <property type="match status" value="2"/>
</dbReference>
<keyword evidence="1" id="KW-0285">Flavoprotein</keyword>
<dbReference type="SUPFAM" id="SSF55447">
    <property type="entry name" value="CO dehydrogenase flavoprotein C-terminal domain-like"/>
    <property type="match status" value="1"/>
</dbReference>
<evidence type="ECO:0000259" key="3">
    <source>
        <dbReference type="PROSITE" id="PS51387"/>
    </source>
</evidence>
<dbReference type="GO" id="GO:0071949">
    <property type="term" value="F:FAD binding"/>
    <property type="evidence" value="ECO:0007669"/>
    <property type="project" value="InterPro"/>
</dbReference>
<dbReference type="Gene3D" id="1.10.1060.10">
    <property type="entry name" value="Alpha-helical ferredoxin"/>
    <property type="match status" value="1"/>
</dbReference>
<keyword evidence="2" id="KW-0560">Oxidoreductase</keyword>
<dbReference type="EMBL" id="FQXV01000001">
    <property type="protein sequence ID" value="SHH62890.1"/>
    <property type="molecule type" value="Genomic_DNA"/>
</dbReference>
<dbReference type="PANTHER" id="PTHR42783:SF3">
    <property type="entry name" value="GLUTAMATE SYNTHASE [NADPH] SMALL CHAIN-RELATED"/>
    <property type="match status" value="1"/>
</dbReference>
<reference evidence="4 5" key="1">
    <citation type="submission" date="2016-11" db="EMBL/GenBank/DDBJ databases">
        <authorList>
            <person name="Jaros S."/>
            <person name="Januszkiewicz K."/>
            <person name="Wedrychowicz H."/>
        </authorList>
    </citation>
    <scope>NUCLEOTIDE SEQUENCE [LARGE SCALE GENOMIC DNA]</scope>
    <source>
        <strain evidence="4 5">DSM 10068</strain>
    </source>
</reference>
<dbReference type="PRINTS" id="PR00368">
    <property type="entry name" value="FADPNR"/>
</dbReference>
<gene>
    <name evidence="4" type="ORF">SAMN02745823_00545</name>
</gene>
<dbReference type="AlphaFoldDB" id="A0A1M5UIZ2"/>
<dbReference type="Pfam" id="PF00941">
    <property type="entry name" value="FAD_binding_5"/>
    <property type="match status" value="2"/>
</dbReference>
<dbReference type="InterPro" id="IPR036683">
    <property type="entry name" value="CO_DH_flav_C_dom_sf"/>
</dbReference>
<dbReference type="Proteomes" id="UP000183995">
    <property type="component" value="Unassembled WGS sequence"/>
</dbReference>
<accession>A0A1M5UIZ2</accession>